<sequence length="97" mass="11307">MRRIGSLLVYFDSVLHFPFPFSFWSHLSAFVFVRRSLERDTAEKSQERGFVVRFLVGFTGVCERFICLPLNSSLVFPCAREELVAGCLCKIRVQQRR</sequence>
<protein>
    <submittedName>
        <fullName evidence="1">Uncharacterized protein</fullName>
    </submittedName>
</protein>
<reference evidence="1" key="2">
    <citation type="journal article" date="2015" name="Data Brief">
        <title>Shoot transcriptome of the giant reed, Arundo donax.</title>
        <authorList>
            <person name="Barrero R.A."/>
            <person name="Guerrero F.D."/>
            <person name="Moolhuijzen P."/>
            <person name="Goolsby J.A."/>
            <person name="Tidwell J."/>
            <person name="Bellgard S.E."/>
            <person name="Bellgard M.I."/>
        </authorList>
    </citation>
    <scope>NUCLEOTIDE SEQUENCE</scope>
    <source>
        <tissue evidence="1">Shoot tissue taken approximately 20 cm above the soil surface</tissue>
    </source>
</reference>
<reference evidence="1" key="1">
    <citation type="submission" date="2014-09" db="EMBL/GenBank/DDBJ databases">
        <authorList>
            <person name="Magalhaes I.L.F."/>
            <person name="Oliveira U."/>
            <person name="Santos F.R."/>
            <person name="Vidigal T.H.D.A."/>
            <person name="Brescovit A.D."/>
            <person name="Santos A.J."/>
        </authorList>
    </citation>
    <scope>NUCLEOTIDE SEQUENCE</scope>
    <source>
        <tissue evidence="1">Shoot tissue taken approximately 20 cm above the soil surface</tissue>
    </source>
</reference>
<organism evidence="1">
    <name type="scientific">Arundo donax</name>
    <name type="common">Giant reed</name>
    <name type="synonym">Donax arundinaceus</name>
    <dbReference type="NCBI Taxonomy" id="35708"/>
    <lineage>
        <taxon>Eukaryota</taxon>
        <taxon>Viridiplantae</taxon>
        <taxon>Streptophyta</taxon>
        <taxon>Embryophyta</taxon>
        <taxon>Tracheophyta</taxon>
        <taxon>Spermatophyta</taxon>
        <taxon>Magnoliopsida</taxon>
        <taxon>Liliopsida</taxon>
        <taxon>Poales</taxon>
        <taxon>Poaceae</taxon>
        <taxon>PACMAD clade</taxon>
        <taxon>Arundinoideae</taxon>
        <taxon>Arundineae</taxon>
        <taxon>Arundo</taxon>
    </lineage>
</organism>
<evidence type="ECO:0000313" key="1">
    <source>
        <dbReference type="EMBL" id="JAE34709.1"/>
    </source>
</evidence>
<proteinExistence type="predicted"/>
<dbReference type="AlphaFoldDB" id="A0A0A9HFX4"/>
<accession>A0A0A9HFX4</accession>
<dbReference type="EMBL" id="GBRH01163187">
    <property type="protein sequence ID" value="JAE34709.1"/>
    <property type="molecule type" value="Transcribed_RNA"/>
</dbReference>
<name>A0A0A9HFX4_ARUDO</name>